<dbReference type="EMBL" id="OCMF01000001">
    <property type="protein sequence ID" value="SOC79079.1"/>
    <property type="molecule type" value="Genomic_DNA"/>
</dbReference>
<dbReference type="AlphaFoldDB" id="A0A285X3X2"/>
<dbReference type="PANTHER" id="PTHR12461">
    <property type="entry name" value="HYPOXIA-INDUCIBLE FACTOR 1 ALPHA INHIBITOR-RELATED"/>
    <property type="match status" value="1"/>
</dbReference>
<organism evidence="2 3">
    <name type="scientific">Salinimicrobium sediminis</name>
    <dbReference type="NCBI Taxonomy" id="1343891"/>
    <lineage>
        <taxon>Bacteria</taxon>
        <taxon>Pseudomonadati</taxon>
        <taxon>Bacteroidota</taxon>
        <taxon>Flavobacteriia</taxon>
        <taxon>Flavobacteriales</taxon>
        <taxon>Flavobacteriaceae</taxon>
        <taxon>Salinimicrobium</taxon>
    </lineage>
</organism>
<dbReference type="Pfam" id="PF13621">
    <property type="entry name" value="Cupin_8"/>
    <property type="match status" value="1"/>
</dbReference>
<accession>A0A285X3X2</accession>
<dbReference type="RefSeq" id="WP_097054845.1">
    <property type="nucleotide sequence ID" value="NZ_OCMF01000001.1"/>
</dbReference>
<gene>
    <name evidence="2" type="ORF">SAMN06296241_0599</name>
</gene>
<feature type="domain" description="JmjC" evidence="1">
    <location>
        <begin position="99"/>
        <end position="257"/>
    </location>
</feature>
<dbReference type="PANTHER" id="PTHR12461:SF105">
    <property type="entry name" value="HYPOXIA-INDUCIBLE FACTOR 1-ALPHA INHIBITOR"/>
    <property type="match status" value="1"/>
</dbReference>
<evidence type="ECO:0000259" key="1">
    <source>
        <dbReference type="PROSITE" id="PS51184"/>
    </source>
</evidence>
<dbReference type="OrthoDB" id="2942327at2"/>
<dbReference type="InterPro" id="IPR041667">
    <property type="entry name" value="Cupin_8"/>
</dbReference>
<dbReference type="SMART" id="SM00558">
    <property type="entry name" value="JmjC"/>
    <property type="match status" value="1"/>
</dbReference>
<evidence type="ECO:0000313" key="3">
    <source>
        <dbReference type="Proteomes" id="UP000219193"/>
    </source>
</evidence>
<keyword evidence="3" id="KW-1185">Reference proteome</keyword>
<evidence type="ECO:0000313" key="2">
    <source>
        <dbReference type="EMBL" id="SOC79079.1"/>
    </source>
</evidence>
<dbReference type="Proteomes" id="UP000219193">
    <property type="component" value="Unassembled WGS sequence"/>
</dbReference>
<dbReference type="InterPro" id="IPR003347">
    <property type="entry name" value="JmjC_dom"/>
</dbReference>
<reference evidence="3" key="1">
    <citation type="submission" date="2017-09" db="EMBL/GenBank/DDBJ databases">
        <authorList>
            <person name="Varghese N."/>
            <person name="Submissions S."/>
        </authorList>
    </citation>
    <scope>NUCLEOTIDE SEQUENCE [LARGE SCALE GENOMIC DNA]</scope>
    <source>
        <strain evidence="3">CGMCC 1.12641</strain>
    </source>
</reference>
<dbReference type="Gene3D" id="2.60.120.650">
    <property type="entry name" value="Cupin"/>
    <property type="match status" value="1"/>
</dbReference>
<proteinExistence type="predicted"/>
<sequence>MNAGFQLTDVPRIERISKEDFFEQYVKPQKPVVIDHLIEDWPAYEKWSLEYIQEKAGEKTVPLFDSNEKISSKYKFNEPHKYMKMRNYIDLIKKGPTSYRIFLYHLLKEVPALQKDFSYPDIGLRLLKQIPMLFFGGEGSKVFMHYDIDFANILHFHFHGKKRCIIFPPSETKYLYKVPHALISREDIDFSHPDYEKFPALKNASGYVAELNHGETLYMPEGYWHQMTYLTPGFSMSLRAAPRHLPNLSKALYNLFFMRHFDNAMRKWKGQDWIDYKNRQAVKRTNRKNHIS</sequence>
<dbReference type="SUPFAM" id="SSF51197">
    <property type="entry name" value="Clavaminate synthase-like"/>
    <property type="match status" value="1"/>
</dbReference>
<protein>
    <submittedName>
        <fullName evidence="2">Cupin-like domain-containing protein</fullName>
    </submittedName>
</protein>
<name>A0A285X3X2_9FLAO</name>
<dbReference type="PROSITE" id="PS51184">
    <property type="entry name" value="JMJC"/>
    <property type="match status" value="1"/>
</dbReference>